<comment type="pathway">
    <text evidence="4">Amino-acid biosynthesis; L-leucine biosynthesis; L-leucine from 3-methyl-2-oxobutanoate: step 4/4.</text>
</comment>
<dbReference type="GO" id="GO:0009082">
    <property type="term" value="P:branched-chain amino acid biosynthetic process"/>
    <property type="evidence" value="ECO:0007669"/>
    <property type="project" value="UniProtKB-KW"/>
</dbReference>
<comment type="similarity">
    <text evidence="5">Belongs to the class-IV pyridoxal-phosphate-dependent aminotransferase family.</text>
</comment>
<evidence type="ECO:0000256" key="9">
    <source>
        <dbReference type="ARBA" id="ARBA00048212"/>
    </source>
</evidence>
<evidence type="ECO:0000256" key="10">
    <source>
        <dbReference type="ARBA" id="ARBA00048798"/>
    </source>
</evidence>
<dbReference type="PANTHER" id="PTHR42743">
    <property type="entry name" value="AMINO-ACID AMINOTRANSFERASE"/>
    <property type="match status" value="1"/>
</dbReference>
<dbReference type="Pfam" id="PF01063">
    <property type="entry name" value="Aminotran_4"/>
    <property type="match status" value="1"/>
</dbReference>
<dbReference type="GO" id="GO:0005829">
    <property type="term" value="C:cytosol"/>
    <property type="evidence" value="ECO:0007669"/>
    <property type="project" value="TreeGrafter"/>
</dbReference>
<keyword evidence="12" id="KW-0032">Aminotransferase</keyword>
<proteinExistence type="inferred from homology"/>
<comment type="function">
    <text evidence="1">Acts on leucine, isoleucine and valine.</text>
</comment>
<comment type="catalytic activity">
    <reaction evidence="10">
        <text>L-isoleucine + 2-oxoglutarate = (S)-3-methyl-2-oxopentanoate + L-glutamate</text>
        <dbReference type="Rhea" id="RHEA:24801"/>
        <dbReference type="ChEBI" id="CHEBI:16810"/>
        <dbReference type="ChEBI" id="CHEBI:29985"/>
        <dbReference type="ChEBI" id="CHEBI:35146"/>
        <dbReference type="ChEBI" id="CHEBI:58045"/>
        <dbReference type="EC" id="2.6.1.42"/>
    </reaction>
</comment>
<evidence type="ECO:0000256" key="1">
    <source>
        <dbReference type="ARBA" id="ARBA00003109"/>
    </source>
</evidence>
<comment type="catalytic activity">
    <reaction evidence="11">
        <text>L-leucine + 2-oxoglutarate = 4-methyl-2-oxopentanoate + L-glutamate</text>
        <dbReference type="Rhea" id="RHEA:18321"/>
        <dbReference type="ChEBI" id="CHEBI:16810"/>
        <dbReference type="ChEBI" id="CHEBI:17865"/>
        <dbReference type="ChEBI" id="CHEBI:29985"/>
        <dbReference type="ChEBI" id="CHEBI:57427"/>
        <dbReference type="EC" id="2.6.1.42"/>
    </reaction>
</comment>
<dbReference type="Gene3D" id="3.30.470.10">
    <property type="match status" value="1"/>
</dbReference>
<dbReference type="InterPro" id="IPR043131">
    <property type="entry name" value="BCAT-like_N"/>
</dbReference>
<organism evidence="12">
    <name type="scientific">Methyloraptor flagellatus</name>
    <dbReference type="NCBI Taxonomy" id="3162530"/>
    <lineage>
        <taxon>Bacteria</taxon>
        <taxon>Pseudomonadati</taxon>
        <taxon>Pseudomonadota</taxon>
        <taxon>Alphaproteobacteria</taxon>
        <taxon>Hyphomicrobiales</taxon>
        <taxon>Ancalomicrobiaceae</taxon>
        <taxon>Methyloraptor</taxon>
    </lineage>
</organism>
<dbReference type="InterPro" id="IPR036038">
    <property type="entry name" value="Aminotransferase-like"/>
</dbReference>
<sequence length="287" mass="29850">MIVVNGRRLAAGEAAIDPADRGLLLGDGLFETLPVFGGIAFRLEDHLDRLARACAVLGIPVERARWAETIALLAASADPAGGVVRLTVTRGPGPRGVKPPAEPRPTVIGTLAPWSPAIVFQTVRLATVSIRRNDRSPVSRLKALGYLDAILGLAEAEAKGASEPLFLNTADRMACTAMASVFAVFGDRIVTPPVEAGVLPGIARALVLGAGSIAGRPVVEADLSPEDLGDAEALFLTNSVRFVLPVAECDSRPFADHAVARAALDLMATAVEADCGLDPLATVQRTT</sequence>
<comment type="catalytic activity">
    <reaction evidence="9">
        <text>L-valine + 2-oxoglutarate = 3-methyl-2-oxobutanoate + L-glutamate</text>
        <dbReference type="Rhea" id="RHEA:24813"/>
        <dbReference type="ChEBI" id="CHEBI:11851"/>
        <dbReference type="ChEBI" id="CHEBI:16810"/>
        <dbReference type="ChEBI" id="CHEBI:29985"/>
        <dbReference type="ChEBI" id="CHEBI:57762"/>
        <dbReference type="EC" id="2.6.1.42"/>
    </reaction>
</comment>
<gene>
    <name evidence="12" type="ORF">ABS361_13385</name>
</gene>
<dbReference type="AlphaFoldDB" id="A0AAU7X5P4"/>
<dbReference type="RefSeq" id="WP_407048197.1">
    <property type="nucleotide sequence ID" value="NZ_CP158568.1"/>
</dbReference>
<evidence type="ECO:0000256" key="7">
    <source>
        <dbReference type="ARBA" id="ARBA00014472"/>
    </source>
</evidence>
<keyword evidence="12" id="KW-0808">Transferase</keyword>
<dbReference type="InterPro" id="IPR001544">
    <property type="entry name" value="Aminotrans_IV"/>
</dbReference>
<keyword evidence="8" id="KW-0100">Branched-chain amino acid biosynthesis</keyword>
<accession>A0AAU7X5P4</accession>
<evidence type="ECO:0000256" key="8">
    <source>
        <dbReference type="ARBA" id="ARBA00023304"/>
    </source>
</evidence>
<comment type="pathway">
    <text evidence="2">Amino-acid biosynthesis; L-isoleucine biosynthesis; L-isoleucine from 2-oxobutanoate: step 4/4.</text>
</comment>
<dbReference type="Gene3D" id="3.20.10.10">
    <property type="entry name" value="D-amino Acid Aminotransferase, subunit A, domain 2"/>
    <property type="match status" value="1"/>
</dbReference>
<evidence type="ECO:0000256" key="5">
    <source>
        <dbReference type="ARBA" id="ARBA00009320"/>
    </source>
</evidence>
<dbReference type="InterPro" id="IPR050571">
    <property type="entry name" value="Class-IV_PLP-Dep_Aminotrnsfr"/>
</dbReference>
<evidence type="ECO:0000313" key="12">
    <source>
        <dbReference type="EMBL" id="XBY43095.1"/>
    </source>
</evidence>
<dbReference type="KEGG" id="mflg:ABS361_13385"/>
<dbReference type="EMBL" id="CP158568">
    <property type="protein sequence ID" value="XBY43095.1"/>
    <property type="molecule type" value="Genomic_DNA"/>
</dbReference>
<dbReference type="InterPro" id="IPR043132">
    <property type="entry name" value="BCAT-like_C"/>
</dbReference>
<evidence type="ECO:0000256" key="3">
    <source>
        <dbReference type="ARBA" id="ARBA00004931"/>
    </source>
</evidence>
<evidence type="ECO:0000256" key="2">
    <source>
        <dbReference type="ARBA" id="ARBA00004824"/>
    </source>
</evidence>
<reference evidence="12" key="1">
    <citation type="submission" date="2024-06" db="EMBL/GenBank/DDBJ databases">
        <title>Methylostella associata gen. nov., sp. nov., a novel Ancalomicrobiaceae-affiliated facultatively methylotrophic bacteria that feed on methanotrophs of the genus Methylococcus.</title>
        <authorList>
            <person name="Saltykova V."/>
            <person name="Danilova O.V."/>
            <person name="Oshkin I.Y."/>
            <person name="Belova S.E."/>
            <person name="Pimenov N.V."/>
            <person name="Dedysh S.N."/>
        </authorList>
    </citation>
    <scope>NUCLEOTIDE SEQUENCE</scope>
    <source>
        <strain evidence="12">S20</strain>
    </source>
</reference>
<dbReference type="EC" id="2.6.1.42" evidence="6"/>
<evidence type="ECO:0000256" key="4">
    <source>
        <dbReference type="ARBA" id="ARBA00005072"/>
    </source>
</evidence>
<dbReference type="SUPFAM" id="SSF56752">
    <property type="entry name" value="D-aminoacid aminotransferase-like PLP-dependent enzymes"/>
    <property type="match status" value="1"/>
</dbReference>
<name>A0AAU7X5P4_9HYPH</name>
<evidence type="ECO:0000256" key="6">
    <source>
        <dbReference type="ARBA" id="ARBA00013053"/>
    </source>
</evidence>
<dbReference type="PANTHER" id="PTHR42743:SF11">
    <property type="entry name" value="AMINODEOXYCHORISMATE LYASE"/>
    <property type="match status" value="1"/>
</dbReference>
<keyword evidence="8" id="KW-0028">Amino-acid biosynthesis</keyword>
<protein>
    <recommendedName>
        <fullName evidence="7">Probable branched-chain-amino-acid aminotransferase</fullName>
        <ecNumber evidence="6">2.6.1.42</ecNumber>
    </recommendedName>
</protein>
<dbReference type="GO" id="GO:0004084">
    <property type="term" value="F:branched-chain-amino-acid transaminase activity"/>
    <property type="evidence" value="ECO:0007669"/>
    <property type="project" value="UniProtKB-EC"/>
</dbReference>
<comment type="pathway">
    <text evidence="3">Amino-acid biosynthesis; L-valine biosynthesis; L-valine from pyruvate: step 4/4.</text>
</comment>
<evidence type="ECO:0000256" key="11">
    <source>
        <dbReference type="ARBA" id="ARBA00049229"/>
    </source>
</evidence>